<keyword evidence="3" id="KW-0378">Hydrolase</keyword>
<protein>
    <submittedName>
        <fullName evidence="3">Uma2 family endonuclease</fullName>
    </submittedName>
</protein>
<name>A0ABU9EQ20_LIMFS</name>
<dbReference type="EMBL" id="JBBWYZ010000018">
    <property type="protein sequence ID" value="MEK9513997.1"/>
    <property type="molecule type" value="Genomic_DNA"/>
</dbReference>
<evidence type="ECO:0000259" key="2">
    <source>
        <dbReference type="Pfam" id="PF05685"/>
    </source>
</evidence>
<keyword evidence="4" id="KW-1185">Reference proteome</keyword>
<gene>
    <name evidence="3" type="ORF">AAEJ74_20565</name>
</gene>
<dbReference type="InterPro" id="IPR008538">
    <property type="entry name" value="Uma2"/>
</dbReference>
<reference evidence="3 4" key="1">
    <citation type="journal article" date="2024" name="Front. Microbiol.">
        <title>Transcriptomic insights into the dominance of two phototrophs throughout the water column of a tropical hypersaline-alkaline crater lake (Dziani Dzaha, Mayotte).</title>
        <authorList>
            <person name="Duperron S."/>
            <person name="Halary S."/>
            <person name="Bouly J.-P."/>
            <person name="Roussel T."/>
            <person name="Hugoni M."/>
            <person name="Bruto M."/>
            <person name="Oger P."/>
            <person name="Duval C."/>
            <person name="Woo A."/>
            <person name="Jezequiel D."/>
            <person name="Ader M."/>
            <person name="Leboulanger C."/>
            <person name="Agogue H."/>
            <person name="Grossi V."/>
            <person name="Trousselier M."/>
            <person name="Bernard C."/>
        </authorList>
    </citation>
    <scope>NUCLEOTIDE SEQUENCE [LARGE SCALE GENOMIC DNA]</scope>
    <source>
        <strain evidence="3 4">PMC 851.14</strain>
    </source>
</reference>
<dbReference type="Proteomes" id="UP001387447">
    <property type="component" value="Unassembled WGS sequence"/>
</dbReference>
<feature type="domain" description="Putative restriction endonuclease" evidence="2">
    <location>
        <begin position="27"/>
        <end position="184"/>
    </location>
</feature>
<comment type="caution">
    <text evidence="3">The sequence shown here is derived from an EMBL/GenBank/DDBJ whole genome shotgun (WGS) entry which is preliminary data.</text>
</comment>
<evidence type="ECO:0000256" key="1">
    <source>
        <dbReference type="SAM" id="MobiDB-lite"/>
    </source>
</evidence>
<sequence>MTATESLTTLPDHTQLPCEDGTFVKNFQEHPQSILLTDSIRPVLNQIHPDGQYCIGQDSGIYWRITDPPQKGAEAPDWFYVANVPPTLNGKLRRSYVLWQELICPQIIIEFVSGDGSEERDKTAWKGKFWIYETVIRTPYYAIYEVEKSQVEVYRLEGSFYELLTPNNRNHYPIPEMGVELGIWSGIYQNVELPWLRWWDSDGNLLLSGEERAEREQQRAERERQRAEHERQRAEHERQRADRLAARLQELGIDPNEII</sequence>
<proteinExistence type="predicted"/>
<dbReference type="RefSeq" id="WP_368663194.1">
    <property type="nucleotide sequence ID" value="NZ_JBBWYZ010000018.1"/>
</dbReference>
<dbReference type="PANTHER" id="PTHR33352:SF3">
    <property type="entry name" value="SLR1612 PROTEIN"/>
    <property type="match status" value="1"/>
</dbReference>
<organism evidence="3 4">
    <name type="scientific">Limnospira fusiformis PMC 851.14</name>
    <dbReference type="NCBI Taxonomy" id="2219512"/>
    <lineage>
        <taxon>Bacteria</taxon>
        <taxon>Bacillati</taxon>
        <taxon>Cyanobacteriota</taxon>
        <taxon>Cyanophyceae</taxon>
        <taxon>Oscillatoriophycideae</taxon>
        <taxon>Oscillatoriales</taxon>
        <taxon>Sirenicapillariaceae</taxon>
        <taxon>Limnospira</taxon>
    </lineage>
</organism>
<evidence type="ECO:0000313" key="4">
    <source>
        <dbReference type="Proteomes" id="UP001387447"/>
    </source>
</evidence>
<feature type="region of interest" description="Disordered" evidence="1">
    <location>
        <begin position="214"/>
        <end position="240"/>
    </location>
</feature>
<keyword evidence="3" id="KW-0540">Nuclease</keyword>
<accession>A0ABU9EQ20</accession>
<keyword evidence="3" id="KW-0255">Endonuclease</keyword>
<evidence type="ECO:0000313" key="3">
    <source>
        <dbReference type="EMBL" id="MEK9513997.1"/>
    </source>
</evidence>
<dbReference type="Pfam" id="PF05685">
    <property type="entry name" value="Uma2"/>
    <property type="match status" value="1"/>
</dbReference>
<dbReference type="PANTHER" id="PTHR33352">
    <property type="entry name" value="SLR1095 PROTEIN"/>
    <property type="match status" value="1"/>
</dbReference>
<dbReference type="GO" id="GO:0004519">
    <property type="term" value="F:endonuclease activity"/>
    <property type="evidence" value="ECO:0007669"/>
    <property type="project" value="UniProtKB-KW"/>
</dbReference>
<dbReference type="InterPro" id="IPR011335">
    <property type="entry name" value="Restrct_endonuc-II-like"/>
</dbReference>
<dbReference type="SUPFAM" id="SSF52980">
    <property type="entry name" value="Restriction endonuclease-like"/>
    <property type="match status" value="1"/>
</dbReference>